<dbReference type="PROSITE" id="PS01348">
    <property type="entry name" value="MRAY_2"/>
    <property type="match status" value="1"/>
</dbReference>
<dbReference type="EC" id="2.7.8.13" evidence="12 13"/>
<keyword evidence="11 12" id="KW-0961">Cell wall biogenesis/degradation</keyword>
<feature type="transmembrane region" description="Helical" evidence="12">
    <location>
        <begin position="198"/>
        <end position="217"/>
    </location>
</feature>
<dbReference type="Proteomes" id="UP000777265">
    <property type="component" value="Unassembled WGS sequence"/>
</dbReference>
<keyword evidence="3 12" id="KW-0132">Cell division</keyword>
<evidence type="ECO:0000256" key="5">
    <source>
        <dbReference type="ARBA" id="ARBA00022692"/>
    </source>
</evidence>
<sequence length="358" mass="39718">MLYHILYPLHTTLSVFNVFRYITFRTVLSILTALIISFFLTPYAIKKFHEWKIRSDKREDVPDRHETKKGTPTMGGFVILVSTIIPTLLWADLGNEYIWTVTFALISFGAIGFMDDVRKLKRQNGKGISGKTKLAFQILFGLAIAVFLYSRPGFITKLTIPFFKNATPDLGVFCLMLCIFIIVGTSNSVNLTDGLDGLAIGPVLTVCSTFLLFAYLAGNVKFAQYLQIFYVKGAGELAVLCGAMLGAGIGFLWYNAYPAELFMGDTGSLSLGASLATIAVIIKQEVLLVIAGGIFVIEAFSVIIQVASFKCRGKRAFKMAPIHHHFELKGWNEEKIVVRFWIISIILGLVALTTLKLR</sequence>
<comment type="subcellular location">
    <subcellularLocation>
        <location evidence="12">Cell membrane</location>
        <topology evidence="12">Multi-pass membrane protein</topology>
    </subcellularLocation>
    <subcellularLocation>
        <location evidence="1">Membrane</location>
        <topology evidence="1">Multi-pass membrane protein</topology>
    </subcellularLocation>
</comment>
<reference evidence="15" key="2">
    <citation type="submission" date="2020-01" db="EMBL/GenBank/DDBJ databases">
        <authorList>
            <person name="Campanaro S."/>
        </authorList>
    </citation>
    <scope>NUCLEOTIDE SEQUENCE</scope>
    <source>
        <strain evidence="15">AS06rmzACSIP_7</strain>
    </source>
</reference>
<feature type="transmembrane region" description="Helical" evidence="12">
    <location>
        <begin position="22"/>
        <end position="45"/>
    </location>
</feature>
<feature type="transmembrane region" description="Helical" evidence="12">
    <location>
        <begin position="134"/>
        <end position="150"/>
    </location>
</feature>
<evidence type="ECO:0000256" key="8">
    <source>
        <dbReference type="ARBA" id="ARBA00022989"/>
    </source>
</evidence>
<comment type="similarity">
    <text evidence="2 12">Belongs to the glycosyltransferase 4 family. MraY subfamily.</text>
</comment>
<comment type="cofactor">
    <cofactor evidence="12 14">
        <name>Mg(2+)</name>
        <dbReference type="ChEBI" id="CHEBI:18420"/>
    </cofactor>
</comment>
<feature type="binding site" evidence="14">
    <location>
        <position position="265"/>
    </location>
    <ligand>
        <name>Mg(2+)</name>
        <dbReference type="ChEBI" id="CHEBI:18420"/>
    </ligand>
</feature>
<protein>
    <recommendedName>
        <fullName evidence="12 13">Phospho-N-acetylmuramoyl-pentapeptide-transferase</fullName>
        <ecNumber evidence="12 13">2.7.8.13</ecNumber>
    </recommendedName>
    <alternativeName>
        <fullName evidence="12">UDP-MurNAc-pentapeptide phosphotransferase</fullName>
    </alternativeName>
</protein>
<feature type="transmembrane region" description="Helical" evidence="12">
    <location>
        <begin position="74"/>
        <end position="91"/>
    </location>
</feature>
<dbReference type="GO" id="GO:0051301">
    <property type="term" value="P:cell division"/>
    <property type="evidence" value="ECO:0007669"/>
    <property type="project" value="UniProtKB-KW"/>
</dbReference>
<keyword evidence="8 12" id="KW-1133">Transmembrane helix</keyword>
<feature type="transmembrane region" description="Helical" evidence="12">
    <location>
        <begin position="336"/>
        <end position="355"/>
    </location>
</feature>
<dbReference type="PANTHER" id="PTHR22926">
    <property type="entry name" value="PHOSPHO-N-ACETYLMURAMOYL-PENTAPEPTIDE-TRANSFERASE"/>
    <property type="match status" value="1"/>
</dbReference>
<dbReference type="CDD" id="cd06852">
    <property type="entry name" value="GT_MraY"/>
    <property type="match status" value="1"/>
</dbReference>
<dbReference type="HAMAP" id="MF_00038">
    <property type="entry name" value="MraY"/>
    <property type="match status" value="1"/>
</dbReference>
<keyword evidence="12 14" id="KW-0479">Metal-binding</keyword>
<keyword evidence="4 12" id="KW-0808">Transferase</keyword>
<dbReference type="EMBL" id="JAAYEE010000286">
    <property type="protein sequence ID" value="NLW36721.1"/>
    <property type="molecule type" value="Genomic_DNA"/>
</dbReference>
<feature type="transmembrane region" description="Helical" evidence="12">
    <location>
        <begin position="237"/>
        <end position="254"/>
    </location>
</feature>
<gene>
    <name evidence="12" type="primary">mraY</name>
    <name evidence="15" type="ORF">GXY80_14785</name>
</gene>
<proteinExistence type="inferred from homology"/>
<evidence type="ECO:0000313" key="16">
    <source>
        <dbReference type="Proteomes" id="UP000777265"/>
    </source>
</evidence>
<evidence type="ECO:0000256" key="11">
    <source>
        <dbReference type="ARBA" id="ARBA00023316"/>
    </source>
</evidence>
<organism evidence="15 16">
    <name type="scientific">Syntrophorhabdus aromaticivorans</name>
    <dbReference type="NCBI Taxonomy" id="328301"/>
    <lineage>
        <taxon>Bacteria</taxon>
        <taxon>Pseudomonadati</taxon>
        <taxon>Thermodesulfobacteriota</taxon>
        <taxon>Syntrophorhabdia</taxon>
        <taxon>Syntrophorhabdales</taxon>
        <taxon>Syntrophorhabdaceae</taxon>
        <taxon>Syntrophorhabdus</taxon>
    </lineage>
</organism>
<comment type="pathway">
    <text evidence="12">Cell wall biogenesis; peptidoglycan biosynthesis.</text>
</comment>
<evidence type="ECO:0000256" key="14">
    <source>
        <dbReference type="PIRSR" id="PIRSR600715-1"/>
    </source>
</evidence>
<dbReference type="GO" id="GO:0046872">
    <property type="term" value="F:metal ion binding"/>
    <property type="evidence" value="ECO:0007669"/>
    <property type="project" value="UniProtKB-KW"/>
</dbReference>
<evidence type="ECO:0000256" key="10">
    <source>
        <dbReference type="ARBA" id="ARBA00023306"/>
    </source>
</evidence>
<dbReference type="GO" id="GO:0008963">
    <property type="term" value="F:phospho-N-acetylmuramoyl-pentapeptide-transferase activity"/>
    <property type="evidence" value="ECO:0007669"/>
    <property type="project" value="UniProtKB-UniRule"/>
</dbReference>
<evidence type="ECO:0000256" key="13">
    <source>
        <dbReference type="NCBIfam" id="TIGR00445"/>
    </source>
</evidence>
<keyword evidence="7 12" id="KW-0573">Peptidoglycan synthesis</keyword>
<evidence type="ECO:0000313" key="15">
    <source>
        <dbReference type="EMBL" id="NLW36721.1"/>
    </source>
</evidence>
<dbReference type="Pfam" id="PF00953">
    <property type="entry name" value="Glycos_transf_4"/>
    <property type="match status" value="1"/>
</dbReference>
<comment type="caution">
    <text evidence="15">The sequence shown here is derived from an EMBL/GenBank/DDBJ whole genome shotgun (WGS) entry which is preliminary data.</text>
</comment>
<evidence type="ECO:0000256" key="9">
    <source>
        <dbReference type="ARBA" id="ARBA00023136"/>
    </source>
</evidence>
<dbReference type="NCBIfam" id="TIGR00445">
    <property type="entry name" value="mraY"/>
    <property type="match status" value="1"/>
</dbReference>
<dbReference type="GO" id="GO:0005886">
    <property type="term" value="C:plasma membrane"/>
    <property type="evidence" value="ECO:0007669"/>
    <property type="project" value="UniProtKB-SubCell"/>
</dbReference>
<accession>A0A971S2A1</accession>
<dbReference type="PANTHER" id="PTHR22926:SF5">
    <property type="entry name" value="PHOSPHO-N-ACETYLMURAMOYL-PENTAPEPTIDE-TRANSFERASE HOMOLOG"/>
    <property type="match status" value="1"/>
</dbReference>
<name>A0A971S2A1_9BACT</name>
<keyword evidence="9 12" id="KW-0472">Membrane</keyword>
<evidence type="ECO:0000256" key="2">
    <source>
        <dbReference type="ARBA" id="ARBA00005583"/>
    </source>
</evidence>
<keyword evidence="12" id="KW-1003">Cell membrane</keyword>
<evidence type="ECO:0000256" key="3">
    <source>
        <dbReference type="ARBA" id="ARBA00022618"/>
    </source>
</evidence>
<dbReference type="InterPro" id="IPR003524">
    <property type="entry name" value="PNAcMuramoyl-5peptid_Trfase"/>
</dbReference>
<feature type="binding site" evidence="14">
    <location>
        <position position="190"/>
    </location>
    <ligand>
        <name>Mg(2+)</name>
        <dbReference type="ChEBI" id="CHEBI:18420"/>
    </ligand>
</feature>
<keyword evidence="10 12" id="KW-0131">Cell cycle</keyword>
<evidence type="ECO:0000256" key="12">
    <source>
        <dbReference type="HAMAP-Rule" id="MF_00038"/>
    </source>
</evidence>
<keyword evidence="12 14" id="KW-0460">Magnesium</keyword>
<evidence type="ECO:0000256" key="1">
    <source>
        <dbReference type="ARBA" id="ARBA00004141"/>
    </source>
</evidence>
<dbReference type="GO" id="GO:0009252">
    <property type="term" value="P:peptidoglycan biosynthetic process"/>
    <property type="evidence" value="ECO:0007669"/>
    <property type="project" value="UniProtKB-UniRule"/>
</dbReference>
<evidence type="ECO:0000256" key="6">
    <source>
        <dbReference type="ARBA" id="ARBA00022960"/>
    </source>
</evidence>
<dbReference type="GO" id="GO:0071555">
    <property type="term" value="P:cell wall organization"/>
    <property type="evidence" value="ECO:0007669"/>
    <property type="project" value="UniProtKB-KW"/>
</dbReference>
<feature type="transmembrane region" description="Helical" evidence="12">
    <location>
        <begin position="261"/>
        <end position="282"/>
    </location>
</feature>
<reference evidence="15" key="1">
    <citation type="journal article" date="2020" name="Biotechnol. Biofuels">
        <title>New insights from the biogas microbiome by comprehensive genome-resolved metagenomics of nearly 1600 species originating from multiple anaerobic digesters.</title>
        <authorList>
            <person name="Campanaro S."/>
            <person name="Treu L."/>
            <person name="Rodriguez-R L.M."/>
            <person name="Kovalovszki A."/>
            <person name="Ziels R.M."/>
            <person name="Maus I."/>
            <person name="Zhu X."/>
            <person name="Kougias P.G."/>
            <person name="Basile A."/>
            <person name="Luo G."/>
            <person name="Schluter A."/>
            <person name="Konstantinidis K.T."/>
            <person name="Angelidaki I."/>
        </authorList>
    </citation>
    <scope>NUCLEOTIDE SEQUENCE</scope>
    <source>
        <strain evidence="15">AS06rmzACSIP_7</strain>
    </source>
</reference>
<comment type="catalytic activity">
    <reaction evidence="12">
        <text>UDP-N-acetyl-alpha-D-muramoyl-L-alanyl-gamma-D-glutamyl-meso-2,6-diaminopimeloyl-D-alanyl-D-alanine + di-trans,octa-cis-undecaprenyl phosphate = di-trans,octa-cis-undecaprenyl diphospho-N-acetyl-alpha-D-muramoyl-L-alanyl-D-glutamyl-meso-2,6-diaminopimeloyl-D-alanyl-D-alanine + UMP</text>
        <dbReference type="Rhea" id="RHEA:28386"/>
        <dbReference type="ChEBI" id="CHEBI:57865"/>
        <dbReference type="ChEBI" id="CHEBI:60392"/>
        <dbReference type="ChEBI" id="CHEBI:61386"/>
        <dbReference type="ChEBI" id="CHEBI:61387"/>
        <dbReference type="EC" id="2.7.8.13"/>
    </reaction>
</comment>
<keyword evidence="6 12" id="KW-0133">Cell shape</keyword>
<evidence type="ECO:0000256" key="7">
    <source>
        <dbReference type="ARBA" id="ARBA00022984"/>
    </source>
</evidence>
<dbReference type="GO" id="GO:0008360">
    <property type="term" value="P:regulation of cell shape"/>
    <property type="evidence" value="ECO:0007669"/>
    <property type="project" value="UniProtKB-KW"/>
</dbReference>
<dbReference type="InterPro" id="IPR000715">
    <property type="entry name" value="Glycosyl_transferase_4"/>
</dbReference>
<comment type="function">
    <text evidence="12">Catalyzes the initial step of the lipid cycle reactions in the biosynthesis of the cell wall peptidoglycan: transfers peptidoglycan precursor phospho-MurNAc-pentapeptide from UDP-MurNAc-pentapeptide onto the lipid carrier undecaprenyl phosphate, yielding undecaprenyl-pyrophosphoryl-MurNAc-pentapeptide, known as lipid I.</text>
</comment>
<dbReference type="AlphaFoldDB" id="A0A971S2A1"/>
<evidence type="ECO:0000256" key="4">
    <source>
        <dbReference type="ARBA" id="ARBA00022679"/>
    </source>
</evidence>
<feature type="transmembrane region" description="Helical" evidence="12">
    <location>
        <begin position="288"/>
        <end position="309"/>
    </location>
</feature>
<keyword evidence="5 12" id="KW-0812">Transmembrane</keyword>
<feature type="transmembrane region" description="Helical" evidence="12">
    <location>
        <begin position="97"/>
        <end position="114"/>
    </location>
</feature>
<feature type="transmembrane region" description="Helical" evidence="12">
    <location>
        <begin position="170"/>
        <end position="191"/>
    </location>
</feature>
<dbReference type="InterPro" id="IPR018480">
    <property type="entry name" value="PNAcMuramoyl-5peptid_Trfase_CS"/>
</dbReference>